<dbReference type="Proteomes" id="UP000604046">
    <property type="component" value="Unassembled WGS sequence"/>
</dbReference>
<comment type="caution">
    <text evidence="2">The sequence shown here is derived from an EMBL/GenBank/DDBJ whole genome shotgun (WGS) entry which is preliminary data.</text>
</comment>
<accession>A0A812TB93</accession>
<name>A0A812TB93_9DINO</name>
<gene>
    <name evidence="2" type="ORF">SNAT2548_LOCUS28976</name>
</gene>
<dbReference type="EMBL" id="CAJNDS010002539">
    <property type="protein sequence ID" value="CAE7517690.1"/>
    <property type="molecule type" value="Genomic_DNA"/>
</dbReference>
<evidence type="ECO:0000256" key="1">
    <source>
        <dbReference type="SAM" id="MobiDB-lite"/>
    </source>
</evidence>
<evidence type="ECO:0000313" key="3">
    <source>
        <dbReference type="Proteomes" id="UP000604046"/>
    </source>
</evidence>
<evidence type="ECO:0000313" key="2">
    <source>
        <dbReference type="EMBL" id="CAE7517690.1"/>
    </source>
</evidence>
<proteinExistence type="predicted"/>
<keyword evidence="3" id="KW-1185">Reference proteome</keyword>
<sequence length="424" mass="47327">MGKKDELVEKAQRQREEAEAAAKKELERREQEKEQERQEAERQKREEQKKVEEENRRKLEELQAKERERVQREAAERRRQAEKAEEEMKKKEAETRDQRVKASVEAAKKHQADRAAAKAAKEAESLYGDMPQPDADSAAASEVAIFVLVALSHGLKYDVIKDATDKQPGCKGRKSKSKTTCSEVADDECDGTWIEHADSILQCKLTKSGCLSTGPLCKPVVGPGIGKDGIVAWYRSEDAEPVWKSKVGSLEAKATHGSVEVKVEKGNGAGKPVKYIYGNTNAYYDFGKILKKGFTICSVSRYAGGHTNRVLQASGMNWLHGHWSSRTGVAHYQTWNTPSSGPNNKEWLVYCGTSGKRVMNGAGKNIANNKANDLTRDYNLVVNTPGERSEFGVMEVIVWNKHLSEDDMKKVVEYLNAKLEHGSS</sequence>
<feature type="region of interest" description="Disordered" evidence="1">
    <location>
        <begin position="1"/>
        <end position="117"/>
    </location>
</feature>
<reference evidence="2" key="1">
    <citation type="submission" date="2021-02" db="EMBL/GenBank/DDBJ databases">
        <authorList>
            <person name="Dougan E. K."/>
            <person name="Rhodes N."/>
            <person name="Thang M."/>
            <person name="Chan C."/>
        </authorList>
    </citation>
    <scope>NUCLEOTIDE SEQUENCE</scope>
</reference>
<dbReference type="AlphaFoldDB" id="A0A812TB93"/>
<protein>
    <submittedName>
        <fullName evidence="2">Uncharacterized protein</fullName>
    </submittedName>
</protein>
<organism evidence="2 3">
    <name type="scientific">Symbiodinium natans</name>
    <dbReference type="NCBI Taxonomy" id="878477"/>
    <lineage>
        <taxon>Eukaryota</taxon>
        <taxon>Sar</taxon>
        <taxon>Alveolata</taxon>
        <taxon>Dinophyceae</taxon>
        <taxon>Suessiales</taxon>
        <taxon>Symbiodiniaceae</taxon>
        <taxon>Symbiodinium</taxon>
    </lineage>
</organism>